<evidence type="ECO:0000256" key="4">
    <source>
        <dbReference type="SAM" id="MobiDB-lite"/>
    </source>
</evidence>
<dbReference type="PANTHER" id="PTHR43432">
    <property type="entry name" value="SLR0285 PROTEIN"/>
    <property type="match status" value="1"/>
</dbReference>
<dbReference type="SFLD" id="SFLDG01084">
    <property type="entry name" value="Uncharacterised_Radical_SAM_Su"/>
    <property type="match status" value="1"/>
</dbReference>
<comment type="caution">
    <text evidence="6">The sequence shown here is derived from an EMBL/GenBank/DDBJ whole genome shotgun (WGS) entry which is preliminary data.</text>
</comment>
<evidence type="ECO:0000313" key="6">
    <source>
        <dbReference type="EMBL" id="KAJ56776.1"/>
    </source>
</evidence>
<proteinExistence type="predicted"/>
<evidence type="ECO:0000313" key="7">
    <source>
        <dbReference type="Proteomes" id="UP000026249"/>
    </source>
</evidence>
<feature type="region of interest" description="Disordered" evidence="4">
    <location>
        <begin position="1"/>
        <end position="23"/>
    </location>
</feature>
<organism evidence="6 7">
    <name type="scientific">Actibacterium mucosum KCTC 23349</name>
    <dbReference type="NCBI Taxonomy" id="1454373"/>
    <lineage>
        <taxon>Bacteria</taxon>
        <taxon>Pseudomonadati</taxon>
        <taxon>Pseudomonadota</taxon>
        <taxon>Alphaproteobacteria</taxon>
        <taxon>Rhodobacterales</taxon>
        <taxon>Roseobacteraceae</taxon>
        <taxon>Actibacterium</taxon>
    </lineage>
</organism>
<dbReference type="Proteomes" id="UP000026249">
    <property type="component" value="Unassembled WGS sequence"/>
</dbReference>
<keyword evidence="6" id="KW-0456">Lyase</keyword>
<dbReference type="SMART" id="SM00729">
    <property type="entry name" value="Elp3"/>
    <property type="match status" value="1"/>
</dbReference>
<keyword evidence="2" id="KW-0408">Iron</keyword>
<sequence>MPPQNAVRPRNRTPGRAAVDNATGRFEPYRTVPVDDGWVGDDDPPPVLRTQIRHERPRKVITRNSSPDLPFDRSINPYRGCEHGCIYCFARPTHAYLGLSPGLDFETRLVARPSAPEVLARELSKPGYRPAPIAIGTNTDPYQPVEKDARIMRRILEVLLEFRHPVSIVTKGALIERDLDLLAELAKLNLVQVGISVTTLDRKLCRAMEPRAAAPQRRLQMIEALAGVGVPVRAMVAPVIPALTDHEIEAILTACHKAGARNATWIMLRLPLEVSELFQDWLRRTAPGRAARVMGHVRDMHGGKTYDAQWGKRMRGEGHYAEIIAARFSRAAKALNLHHDSPPLRLDLFKVPPRPGDQLSLF</sequence>
<dbReference type="CDD" id="cd01335">
    <property type="entry name" value="Radical_SAM"/>
    <property type="match status" value="1"/>
</dbReference>
<dbReference type="GO" id="GO:0016829">
    <property type="term" value="F:lyase activity"/>
    <property type="evidence" value="ECO:0007669"/>
    <property type="project" value="UniProtKB-KW"/>
</dbReference>
<keyword evidence="3" id="KW-0411">Iron-sulfur</keyword>
<reference evidence="6 7" key="1">
    <citation type="submission" date="2014-03" db="EMBL/GenBank/DDBJ databases">
        <title>Draft Genome Sequence of Actibacterium mucosum KCTC 23349, a Marine Alphaproteobacterium with Complex Ionic Requirements Isolated from Mediterranean Seawater at Malvarrosa Beach, Valencia, Spain.</title>
        <authorList>
            <person name="Arahal D.R."/>
            <person name="Shao Z."/>
            <person name="Lai Q."/>
            <person name="Pujalte M.J."/>
        </authorList>
    </citation>
    <scope>NUCLEOTIDE SEQUENCE [LARGE SCALE GENOMIC DNA]</scope>
    <source>
        <strain evidence="6 7">KCTC 23349</strain>
    </source>
</reference>
<dbReference type="Pfam" id="PF04055">
    <property type="entry name" value="Radical_SAM"/>
    <property type="match status" value="1"/>
</dbReference>
<evidence type="ECO:0000256" key="1">
    <source>
        <dbReference type="ARBA" id="ARBA00022723"/>
    </source>
</evidence>
<dbReference type="SUPFAM" id="SSF102114">
    <property type="entry name" value="Radical SAM enzymes"/>
    <property type="match status" value="1"/>
</dbReference>
<dbReference type="InterPro" id="IPR040086">
    <property type="entry name" value="MJ0683-like"/>
</dbReference>
<accession>A0A037ZPL5</accession>
<dbReference type="PANTHER" id="PTHR43432:SF3">
    <property type="entry name" value="SLR0285 PROTEIN"/>
    <property type="match status" value="1"/>
</dbReference>
<dbReference type="GO" id="GO:0051536">
    <property type="term" value="F:iron-sulfur cluster binding"/>
    <property type="evidence" value="ECO:0007669"/>
    <property type="project" value="UniProtKB-KW"/>
</dbReference>
<dbReference type="EMBL" id="JFKE01000002">
    <property type="protein sequence ID" value="KAJ56776.1"/>
    <property type="molecule type" value="Genomic_DNA"/>
</dbReference>
<dbReference type="SFLD" id="SFLDS00029">
    <property type="entry name" value="Radical_SAM"/>
    <property type="match status" value="1"/>
</dbReference>
<dbReference type="Gene3D" id="3.80.30.30">
    <property type="match status" value="1"/>
</dbReference>
<keyword evidence="1" id="KW-0479">Metal-binding</keyword>
<evidence type="ECO:0000256" key="3">
    <source>
        <dbReference type="ARBA" id="ARBA00023014"/>
    </source>
</evidence>
<dbReference type="AlphaFoldDB" id="A0A037ZPL5"/>
<evidence type="ECO:0000256" key="2">
    <source>
        <dbReference type="ARBA" id="ARBA00023004"/>
    </source>
</evidence>
<gene>
    <name evidence="6" type="ORF">ACMU_07505</name>
</gene>
<dbReference type="PROSITE" id="PS51918">
    <property type="entry name" value="RADICAL_SAM"/>
    <property type="match status" value="1"/>
</dbReference>
<dbReference type="STRING" id="1454373.ACMU_07505"/>
<dbReference type="GO" id="GO:0046872">
    <property type="term" value="F:metal ion binding"/>
    <property type="evidence" value="ECO:0007669"/>
    <property type="project" value="UniProtKB-KW"/>
</dbReference>
<name>A0A037ZPL5_9RHOB</name>
<dbReference type="InterPro" id="IPR006638">
    <property type="entry name" value="Elp3/MiaA/NifB-like_rSAM"/>
</dbReference>
<dbReference type="NCBIfam" id="NF033668">
    <property type="entry name" value="rSAM_PA0069"/>
    <property type="match status" value="1"/>
</dbReference>
<dbReference type="InterPro" id="IPR058240">
    <property type="entry name" value="rSAM_sf"/>
</dbReference>
<keyword evidence="7" id="KW-1185">Reference proteome</keyword>
<dbReference type="InterPro" id="IPR007197">
    <property type="entry name" value="rSAM"/>
</dbReference>
<protein>
    <submittedName>
        <fullName evidence="6">DNA repair photolyase</fullName>
    </submittedName>
</protein>
<evidence type="ECO:0000259" key="5">
    <source>
        <dbReference type="PROSITE" id="PS51918"/>
    </source>
</evidence>
<feature type="domain" description="Radical SAM core" evidence="5">
    <location>
        <begin position="67"/>
        <end position="304"/>
    </location>
</feature>